<sequence length="76" mass="8203">TCSFARRSPARKHLMGFSLEKFGLHFSAAVKEGSVEVGGEDVHLLSLGDSLEEQGGLATAADRTRPLELHARELLV</sequence>
<organism evidence="1 2">
    <name type="scientific">Pristionchus mayeri</name>
    <dbReference type="NCBI Taxonomy" id="1317129"/>
    <lineage>
        <taxon>Eukaryota</taxon>
        <taxon>Metazoa</taxon>
        <taxon>Ecdysozoa</taxon>
        <taxon>Nematoda</taxon>
        <taxon>Chromadorea</taxon>
        <taxon>Rhabditida</taxon>
        <taxon>Rhabditina</taxon>
        <taxon>Diplogasteromorpha</taxon>
        <taxon>Diplogasteroidea</taxon>
        <taxon>Neodiplogasteridae</taxon>
        <taxon>Pristionchus</taxon>
    </lineage>
</organism>
<evidence type="ECO:0000313" key="1">
    <source>
        <dbReference type="EMBL" id="GMR61894.1"/>
    </source>
</evidence>
<dbReference type="Proteomes" id="UP001328107">
    <property type="component" value="Unassembled WGS sequence"/>
</dbReference>
<dbReference type="AlphaFoldDB" id="A0AAN5DEW2"/>
<proteinExistence type="predicted"/>
<evidence type="ECO:0000313" key="2">
    <source>
        <dbReference type="Proteomes" id="UP001328107"/>
    </source>
</evidence>
<protein>
    <submittedName>
        <fullName evidence="1">Uncharacterized protein</fullName>
    </submittedName>
</protein>
<accession>A0AAN5DEW2</accession>
<comment type="caution">
    <text evidence="1">The sequence shown here is derived from an EMBL/GenBank/DDBJ whole genome shotgun (WGS) entry which is preliminary data.</text>
</comment>
<name>A0AAN5DEW2_9BILA</name>
<feature type="non-terminal residue" evidence="1">
    <location>
        <position position="1"/>
    </location>
</feature>
<keyword evidence="2" id="KW-1185">Reference proteome</keyword>
<feature type="non-terminal residue" evidence="1">
    <location>
        <position position="76"/>
    </location>
</feature>
<gene>
    <name evidence="1" type="ORF">PMAYCL1PPCAC_32089</name>
</gene>
<dbReference type="EMBL" id="BTRK01000006">
    <property type="protein sequence ID" value="GMR61894.1"/>
    <property type="molecule type" value="Genomic_DNA"/>
</dbReference>
<reference evidence="2" key="1">
    <citation type="submission" date="2022-10" db="EMBL/GenBank/DDBJ databases">
        <title>Genome assembly of Pristionchus species.</title>
        <authorList>
            <person name="Yoshida K."/>
            <person name="Sommer R.J."/>
        </authorList>
    </citation>
    <scope>NUCLEOTIDE SEQUENCE [LARGE SCALE GENOMIC DNA]</scope>
    <source>
        <strain evidence="2">RS5460</strain>
    </source>
</reference>